<feature type="transmembrane region" description="Helical" evidence="1">
    <location>
        <begin position="22"/>
        <end position="42"/>
    </location>
</feature>
<reference evidence="2" key="1">
    <citation type="submission" date="2023-07" db="EMBL/GenBank/DDBJ databases">
        <authorList>
            <consortium name="CYATHOMIX"/>
        </authorList>
    </citation>
    <scope>NUCLEOTIDE SEQUENCE</scope>
    <source>
        <strain evidence="2">N/A</strain>
    </source>
</reference>
<protein>
    <submittedName>
        <fullName evidence="2">Uncharacterized protein</fullName>
    </submittedName>
</protein>
<accession>A0AA36GJ16</accession>
<dbReference type="AlphaFoldDB" id="A0AA36GJ16"/>
<evidence type="ECO:0000313" key="3">
    <source>
        <dbReference type="Proteomes" id="UP001176961"/>
    </source>
</evidence>
<keyword evidence="1" id="KW-0812">Transmembrane</keyword>
<evidence type="ECO:0000256" key="1">
    <source>
        <dbReference type="SAM" id="Phobius"/>
    </source>
</evidence>
<comment type="caution">
    <text evidence="2">The sequence shown here is derived from an EMBL/GenBank/DDBJ whole genome shotgun (WGS) entry which is preliminary data.</text>
</comment>
<gene>
    <name evidence="2" type="ORF">CYNAS_LOCUS2944</name>
</gene>
<proteinExistence type="predicted"/>
<dbReference type="EMBL" id="CATQJL010000001">
    <property type="protein sequence ID" value="CAJ0590961.1"/>
    <property type="molecule type" value="Genomic_DNA"/>
</dbReference>
<dbReference type="Proteomes" id="UP001176961">
    <property type="component" value="Unassembled WGS sequence"/>
</dbReference>
<evidence type="ECO:0000313" key="2">
    <source>
        <dbReference type="EMBL" id="CAJ0590961.1"/>
    </source>
</evidence>
<name>A0AA36GJ16_CYLNA</name>
<organism evidence="2 3">
    <name type="scientific">Cylicocyclus nassatus</name>
    <name type="common">Nematode worm</name>
    <dbReference type="NCBI Taxonomy" id="53992"/>
    <lineage>
        <taxon>Eukaryota</taxon>
        <taxon>Metazoa</taxon>
        <taxon>Ecdysozoa</taxon>
        <taxon>Nematoda</taxon>
        <taxon>Chromadorea</taxon>
        <taxon>Rhabditida</taxon>
        <taxon>Rhabditina</taxon>
        <taxon>Rhabditomorpha</taxon>
        <taxon>Strongyloidea</taxon>
        <taxon>Strongylidae</taxon>
        <taxon>Cylicocyclus</taxon>
    </lineage>
</organism>
<keyword evidence="1" id="KW-1133">Transmembrane helix</keyword>
<keyword evidence="3" id="KW-1185">Reference proteome</keyword>
<keyword evidence="1" id="KW-0472">Membrane</keyword>
<sequence length="167" mass="19792">MSQVHITSHSAKLFVPQIAPAALTHFDGMMAAPLLLFLIIFVNSNGIRHEMRAVGNRMSHQIDDEKRTELREKMRPVHYDYNLEASSEMCYHHRKHYYTTIGSFQPLWVEKEELFEHFPNPSEIADRMRVVVPDWRDAHEFGCYYELEEYADRQKVVCIFAFLERDE</sequence>